<accession>A0AAW2LM43</accession>
<dbReference type="SUPFAM" id="SSF53474">
    <property type="entry name" value="alpha/beta-Hydrolases"/>
    <property type="match status" value="1"/>
</dbReference>
<evidence type="ECO:0000313" key="1">
    <source>
        <dbReference type="EMBL" id="KAL0320088.1"/>
    </source>
</evidence>
<dbReference type="InterPro" id="IPR029058">
    <property type="entry name" value="AB_hydrolase_fold"/>
</dbReference>
<name>A0AAW2LM43_SESRA</name>
<comment type="caution">
    <text evidence="1">The sequence shown here is derived from an EMBL/GenBank/DDBJ whole genome shotgun (WGS) entry which is preliminary data.</text>
</comment>
<sequence>MEDSPFFCCKSYSTVIYNYKANSKSGATEMDEIVHKNLKVNGINMHVAEIGKGPECVLFLHGFPELWGYGDTDVPPSAASYTVFNVVGDLVVLLDALGWRRSSWSDTTGPPLLDIHPYFAEFVVSKVLVGRTPLR</sequence>
<dbReference type="AlphaFoldDB" id="A0AAW2LM43"/>
<dbReference type="PANTHER" id="PTHR43329">
    <property type="entry name" value="EPOXIDE HYDROLASE"/>
    <property type="match status" value="1"/>
</dbReference>
<organism evidence="1">
    <name type="scientific">Sesamum radiatum</name>
    <name type="common">Black benniseed</name>
    <dbReference type="NCBI Taxonomy" id="300843"/>
    <lineage>
        <taxon>Eukaryota</taxon>
        <taxon>Viridiplantae</taxon>
        <taxon>Streptophyta</taxon>
        <taxon>Embryophyta</taxon>
        <taxon>Tracheophyta</taxon>
        <taxon>Spermatophyta</taxon>
        <taxon>Magnoliopsida</taxon>
        <taxon>eudicotyledons</taxon>
        <taxon>Gunneridae</taxon>
        <taxon>Pentapetalae</taxon>
        <taxon>asterids</taxon>
        <taxon>lamiids</taxon>
        <taxon>Lamiales</taxon>
        <taxon>Pedaliaceae</taxon>
        <taxon>Sesamum</taxon>
    </lineage>
</organism>
<protein>
    <recommendedName>
        <fullName evidence="2">Epoxide hydrolase</fullName>
    </recommendedName>
</protein>
<gene>
    <name evidence="1" type="ORF">Sradi_5270300</name>
</gene>
<reference evidence="1" key="1">
    <citation type="submission" date="2020-06" db="EMBL/GenBank/DDBJ databases">
        <authorList>
            <person name="Li T."/>
            <person name="Hu X."/>
            <person name="Zhang T."/>
            <person name="Song X."/>
            <person name="Zhang H."/>
            <person name="Dai N."/>
            <person name="Sheng W."/>
            <person name="Hou X."/>
            <person name="Wei L."/>
        </authorList>
    </citation>
    <scope>NUCLEOTIDE SEQUENCE</scope>
    <source>
        <strain evidence="1">G02</strain>
        <tissue evidence="1">Leaf</tissue>
    </source>
</reference>
<reference evidence="1" key="2">
    <citation type="journal article" date="2024" name="Plant">
        <title>Genomic evolution and insights into agronomic trait innovations of Sesamum species.</title>
        <authorList>
            <person name="Miao H."/>
            <person name="Wang L."/>
            <person name="Qu L."/>
            <person name="Liu H."/>
            <person name="Sun Y."/>
            <person name="Le M."/>
            <person name="Wang Q."/>
            <person name="Wei S."/>
            <person name="Zheng Y."/>
            <person name="Lin W."/>
            <person name="Duan Y."/>
            <person name="Cao H."/>
            <person name="Xiong S."/>
            <person name="Wang X."/>
            <person name="Wei L."/>
            <person name="Li C."/>
            <person name="Ma Q."/>
            <person name="Ju M."/>
            <person name="Zhao R."/>
            <person name="Li G."/>
            <person name="Mu C."/>
            <person name="Tian Q."/>
            <person name="Mei H."/>
            <person name="Zhang T."/>
            <person name="Gao T."/>
            <person name="Zhang H."/>
        </authorList>
    </citation>
    <scope>NUCLEOTIDE SEQUENCE</scope>
    <source>
        <strain evidence="1">G02</strain>
    </source>
</reference>
<evidence type="ECO:0008006" key="2">
    <source>
        <dbReference type="Google" id="ProtNLM"/>
    </source>
</evidence>
<dbReference type="Gene3D" id="3.40.50.1820">
    <property type="entry name" value="alpha/beta hydrolase"/>
    <property type="match status" value="1"/>
</dbReference>
<dbReference type="EMBL" id="JACGWJ010000024">
    <property type="protein sequence ID" value="KAL0320088.1"/>
    <property type="molecule type" value="Genomic_DNA"/>
</dbReference>
<proteinExistence type="predicted"/>